<gene>
    <name evidence="3" type="ORF">PS467_04335</name>
</gene>
<evidence type="ECO:0000259" key="2">
    <source>
        <dbReference type="Pfam" id="PF08659"/>
    </source>
</evidence>
<dbReference type="SUPFAM" id="SSF51735">
    <property type="entry name" value="NAD(P)-binding Rossmann-fold domains"/>
    <property type="match status" value="1"/>
</dbReference>
<feature type="transmembrane region" description="Helical" evidence="1">
    <location>
        <begin position="23"/>
        <end position="42"/>
    </location>
</feature>
<evidence type="ECO:0000256" key="1">
    <source>
        <dbReference type="SAM" id="Phobius"/>
    </source>
</evidence>
<sequence length="103" mass="10151">MLLDVTGAGGVVGSALSRHAGTAYGVLAGSAAVGVAAVNGLLSRIPADLPLRGVIHAAGATRDGMFRGLTPKALEAVLPTKLDAVSHLDGPVLRTSCAPGAER</sequence>
<dbReference type="InterPro" id="IPR013968">
    <property type="entry name" value="PKS_KR"/>
</dbReference>
<dbReference type="Pfam" id="PF08659">
    <property type="entry name" value="KR"/>
    <property type="match status" value="1"/>
</dbReference>
<dbReference type="EMBL" id="CP117522">
    <property type="protein sequence ID" value="WNE94618.1"/>
    <property type="molecule type" value="Genomic_DNA"/>
</dbReference>
<dbReference type="Gene3D" id="3.40.50.720">
    <property type="entry name" value="NAD(P)-binding Rossmann-like Domain"/>
    <property type="match status" value="1"/>
</dbReference>
<organism evidence="3 4">
    <name type="scientific">Streptomyces luomodiensis</name>
    <dbReference type="NCBI Taxonomy" id="3026192"/>
    <lineage>
        <taxon>Bacteria</taxon>
        <taxon>Bacillati</taxon>
        <taxon>Actinomycetota</taxon>
        <taxon>Actinomycetes</taxon>
        <taxon>Kitasatosporales</taxon>
        <taxon>Streptomycetaceae</taxon>
        <taxon>Streptomyces</taxon>
    </lineage>
</organism>
<name>A0ABY9UQ22_9ACTN</name>
<keyword evidence="4" id="KW-1185">Reference proteome</keyword>
<accession>A0ABY9UQ22</accession>
<dbReference type="InterPro" id="IPR036291">
    <property type="entry name" value="NAD(P)-bd_dom_sf"/>
</dbReference>
<evidence type="ECO:0000313" key="4">
    <source>
        <dbReference type="Proteomes" id="UP001305606"/>
    </source>
</evidence>
<keyword evidence="1" id="KW-0812">Transmembrane</keyword>
<dbReference type="RefSeq" id="WP_311034067.1">
    <property type="nucleotide sequence ID" value="NZ_CP117522.1"/>
</dbReference>
<evidence type="ECO:0000313" key="3">
    <source>
        <dbReference type="EMBL" id="WNE94618.1"/>
    </source>
</evidence>
<keyword evidence="1" id="KW-1133">Transmembrane helix</keyword>
<feature type="domain" description="Ketoreductase (KR)" evidence="2">
    <location>
        <begin position="36"/>
        <end position="89"/>
    </location>
</feature>
<proteinExistence type="predicted"/>
<keyword evidence="1" id="KW-0472">Membrane</keyword>
<protein>
    <submittedName>
        <fullName evidence="3">KR domain-containing protein</fullName>
    </submittedName>
</protein>
<dbReference type="Proteomes" id="UP001305606">
    <property type="component" value="Chromosome"/>
</dbReference>
<reference evidence="3 4" key="1">
    <citation type="submission" date="2023-02" db="EMBL/GenBank/DDBJ databases">
        <title>Streptomyces sp. SCA4-21 with antifungal activity against Fusarium oxysporum f. sp. cubense, Streptomyces sp. SCA2-17 with antifungal activity against Fusarium oxysporum f. sp. cubense.</title>
        <authorList>
            <person name="Qi D."/>
        </authorList>
    </citation>
    <scope>NUCLEOTIDE SEQUENCE [LARGE SCALE GENOMIC DNA]</scope>
    <source>
        <strain evidence="3 4">SCA4-21</strain>
    </source>
</reference>